<dbReference type="PANTHER" id="PTHR45436">
    <property type="entry name" value="SENSOR HISTIDINE KINASE YKOH"/>
    <property type="match status" value="1"/>
</dbReference>
<dbReference type="Gene3D" id="1.10.287.130">
    <property type="match status" value="1"/>
</dbReference>
<keyword evidence="9" id="KW-0067">ATP-binding</keyword>
<evidence type="ECO:0000256" key="2">
    <source>
        <dbReference type="ARBA" id="ARBA00004141"/>
    </source>
</evidence>
<feature type="transmembrane region" description="Helical" evidence="14">
    <location>
        <begin position="31"/>
        <end position="52"/>
    </location>
</feature>
<dbReference type="InterPro" id="IPR004358">
    <property type="entry name" value="Sig_transdc_His_kin-like_C"/>
</dbReference>
<comment type="caution">
    <text evidence="16">The sequence shown here is derived from an EMBL/GenBank/DDBJ whole genome shotgun (WGS) entry which is preliminary data.</text>
</comment>
<protein>
    <recommendedName>
        <fullName evidence="3">histidine kinase</fullName>
        <ecNumber evidence="3">2.7.13.3</ecNumber>
    </recommendedName>
</protein>
<accession>A0A368XNE3</accession>
<dbReference type="Pfam" id="PF02518">
    <property type="entry name" value="HATPase_c"/>
    <property type="match status" value="1"/>
</dbReference>
<name>A0A368XNE3_9BURK</name>
<dbReference type="AlphaFoldDB" id="A0A368XNE3"/>
<dbReference type="GO" id="GO:0000155">
    <property type="term" value="F:phosphorelay sensor kinase activity"/>
    <property type="evidence" value="ECO:0007669"/>
    <property type="project" value="InterPro"/>
</dbReference>
<keyword evidence="11" id="KW-0902">Two-component regulatory system</keyword>
<evidence type="ECO:0000256" key="11">
    <source>
        <dbReference type="ARBA" id="ARBA00023012"/>
    </source>
</evidence>
<dbReference type="InterPro" id="IPR003594">
    <property type="entry name" value="HATPase_dom"/>
</dbReference>
<comment type="subcellular location">
    <subcellularLocation>
        <location evidence="2">Membrane</location>
        <topology evidence="2">Multi-pass membrane protein</topology>
    </subcellularLocation>
</comment>
<dbReference type="SUPFAM" id="SSF47384">
    <property type="entry name" value="Homodimeric domain of signal transducing histidine kinase"/>
    <property type="match status" value="1"/>
</dbReference>
<keyword evidence="12 14" id="KW-0472">Membrane</keyword>
<evidence type="ECO:0000313" key="16">
    <source>
        <dbReference type="EMBL" id="RCW68538.1"/>
    </source>
</evidence>
<dbReference type="InterPro" id="IPR036890">
    <property type="entry name" value="HATPase_C_sf"/>
</dbReference>
<sequence>MAERCGSVPSARIAGRHGSGNTSSLSLRARLLLTIGLSLIGLWSSVALWMFIDVRNELQAALDAKLAASARMVAGLIARSAPAATGGSGHNDSLLQVAARDGIACEVSVLRGEMTMRAVAKTAGSPGFDEARPGYSMRTYSGVQWRTFVLEQGNVRVATADRMDVRDGLLRDVALTAAIPFAVALVASLGLLWFGIGRGLAPLESVRRVLGSRHADDDAPLLNEPFSGPPELQPLVETIDSLLARVRGAIARERRFTDDAAHELRTPLTAVKTHLQVMRLADAKDERLVARAAVGQAEQGVHRLEAMLDQLLLLARLEGDAQNGAGHAAQVNLAARQAVTEASTDLPGTARVALSEAAGEICVGLPHALVVSAVRNLLDNALRVAPETTVVRCDIVHGDGGVVRVSVIDQGPGMSVEDCASAPQRFWRKSPGGAGLGLSIVSAIAACAGGTFKLSSRLGEGTCAELVLPTARARHVR</sequence>
<dbReference type="GO" id="GO:0005886">
    <property type="term" value="C:plasma membrane"/>
    <property type="evidence" value="ECO:0007669"/>
    <property type="project" value="TreeGrafter"/>
</dbReference>
<keyword evidence="17" id="KW-1185">Reference proteome</keyword>
<dbReference type="EC" id="2.7.13.3" evidence="3"/>
<evidence type="ECO:0000256" key="6">
    <source>
        <dbReference type="ARBA" id="ARBA00022692"/>
    </source>
</evidence>
<evidence type="ECO:0000256" key="12">
    <source>
        <dbReference type="ARBA" id="ARBA00023136"/>
    </source>
</evidence>
<keyword evidence="10 14" id="KW-1133">Transmembrane helix</keyword>
<evidence type="ECO:0000256" key="8">
    <source>
        <dbReference type="ARBA" id="ARBA00022777"/>
    </source>
</evidence>
<feature type="transmembrane region" description="Helical" evidence="14">
    <location>
        <begin position="173"/>
        <end position="196"/>
    </location>
</feature>
<evidence type="ECO:0000256" key="7">
    <source>
        <dbReference type="ARBA" id="ARBA00022741"/>
    </source>
</evidence>
<dbReference type="InterPro" id="IPR003661">
    <property type="entry name" value="HisK_dim/P_dom"/>
</dbReference>
<evidence type="ECO:0000256" key="5">
    <source>
        <dbReference type="ARBA" id="ARBA00022679"/>
    </source>
</evidence>
<keyword evidence="8 16" id="KW-0418">Kinase</keyword>
<feature type="region of interest" description="Disordered" evidence="13">
    <location>
        <begin position="1"/>
        <end position="23"/>
    </location>
</feature>
<evidence type="ECO:0000313" key="17">
    <source>
        <dbReference type="Proteomes" id="UP000252884"/>
    </source>
</evidence>
<gene>
    <name evidence="16" type="ORF">DES41_10759</name>
</gene>
<keyword evidence="6 14" id="KW-0812">Transmembrane</keyword>
<keyword evidence="4" id="KW-0597">Phosphoprotein</keyword>
<keyword evidence="7" id="KW-0547">Nucleotide-binding</keyword>
<dbReference type="OrthoDB" id="8583694at2"/>
<reference evidence="16 17" key="1">
    <citation type="submission" date="2018-07" db="EMBL/GenBank/DDBJ databases">
        <title>Genomic Encyclopedia of Type Strains, Phase IV (KMG-IV): sequencing the most valuable type-strain genomes for metagenomic binning, comparative biology and taxonomic classification.</title>
        <authorList>
            <person name="Goeker M."/>
        </authorList>
    </citation>
    <scope>NUCLEOTIDE SEQUENCE [LARGE SCALE GENOMIC DNA]</scope>
    <source>
        <strain evidence="16 17">DSM 21634</strain>
    </source>
</reference>
<dbReference type="SMART" id="SM00387">
    <property type="entry name" value="HATPase_c"/>
    <property type="match status" value="1"/>
</dbReference>
<evidence type="ECO:0000256" key="13">
    <source>
        <dbReference type="SAM" id="MobiDB-lite"/>
    </source>
</evidence>
<dbReference type="InterPro" id="IPR036097">
    <property type="entry name" value="HisK_dim/P_sf"/>
</dbReference>
<evidence type="ECO:0000256" key="14">
    <source>
        <dbReference type="SAM" id="Phobius"/>
    </source>
</evidence>
<dbReference type="InterPro" id="IPR050428">
    <property type="entry name" value="TCS_sensor_his_kinase"/>
</dbReference>
<evidence type="ECO:0000256" key="1">
    <source>
        <dbReference type="ARBA" id="ARBA00000085"/>
    </source>
</evidence>
<organism evidence="16 17">
    <name type="scientific">Pseudorhodoferax soli</name>
    <dbReference type="NCBI Taxonomy" id="545864"/>
    <lineage>
        <taxon>Bacteria</taxon>
        <taxon>Pseudomonadati</taxon>
        <taxon>Pseudomonadota</taxon>
        <taxon>Betaproteobacteria</taxon>
        <taxon>Burkholderiales</taxon>
        <taxon>Comamonadaceae</taxon>
    </lineage>
</organism>
<dbReference type="PRINTS" id="PR00344">
    <property type="entry name" value="BCTRLSENSOR"/>
</dbReference>
<dbReference type="SMART" id="SM00388">
    <property type="entry name" value="HisKA"/>
    <property type="match status" value="1"/>
</dbReference>
<dbReference type="PROSITE" id="PS50109">
    <property type="entry name" value="HIS_KIN"/>
    <property type="match status" value="1"/>
</dbReference>
<dbReference type="PANTHER" id="PTHR45436:SF14">
    <property type="entry name" value="SENSOR PROTEIN QSEC"/>
    <property type="match status" value="1"/>
</dbReference>
<dbReference type="CDD" id="cd00082">
    <property type="entry name" value="HisKA"/>
    <property type="match status" value="1"/>
</dbReference>
<comment type="catalytic activity">
    <reaction evidence="1">
        <text>ATP + protein L-histidine = ADP + protein N-phospho-L-histidine.</text>
        <dbReference type="EC" id="2.7.13.3"/>
    </reaction>
</comment>
<evidence type="ECO:0000256" key="10">
    <source>
        <dbReference type="ARBA" id="ARBA00022989"/>
    </source>
</evidence>
<dbReference type="GO" id="GO:0005524">
    <property type="term" value="F:ATP binding"/>
    <property type="evidence" value="ECO:0007669"/>
    <property type="project" value="UniProtKB-KW"/>
</dbReference>
<dbReference type="InterPro" id="IPR005467">
    <property type="entry name" value="His_kinase_dom"/>
</dbReference>
<keyword evidence="5" id="KW-0808">Transferase</keyword>
<dbReference type="Gene3D" id="3.30.565.10">
    <property type="entry name" value="Histidine kinase-like ATPase, C-terminal domain"/>
    <property type="match status" value="1"/>
</dbReference>
<proteinExistence type="predicted"/>
<dbReference type="SUPFAM" id="SSF55874">
    <property type="entry name" value="ATPase domain of HSP90 chaperone/DNA topoisomerase II/histidine kinase"/>
    <property type="match status" value="1"/>
</dbReference>
<dbReference type="EMBL" id="QPJK01000007">
    <property type="protein sequence ID" value="RCW68538.1"/>
    <property type="molecule type" value="Genomic_DNA"/>
</dbReference>
<evidence type="ECO:0000256" key="9">
    <source>
        <dbReference type="ARBA" id="ARBA00022840"/>
    </source>
</evidence>
<evidence type="ECO:0000256" key="4">
    <source>
        <dbReference type="ARBA" id="ARBA00022553"/>
    </source>
</evidence>
<feature type="domain" description="Histidine kinase" evidence="15">
    <location>
        <begin position="259"/>
        <end position="472"/>
    </location>
</feature>
<dbReference type="Proteomes" id="UP000252884">
    <property type="component" value="Unassembled WGS sequence"/>
</dbReference>
<evidence type="ECO:0000259" key="15">
    <source>
        <dbReference type="PROSITE" id="PS50109"/>
    </source>
</evidence>
<dbReference type="Pfam" id="PF00512">
    <property type="entry name" value="HisKA"/>
    <property type="match status" value="1"/>
</dbReference>
<evidence type="ECO:0000256" key="3">
    <source>
        <dbReference type="ARBA" id="ARBA00012438"/>
    </source>
</evidence>